<evidence type="ECO:0000313" key="4">
    <source>
        <dbReference type="EMBL" id="GBG62625.1"/>
    </source>
</evidence>
<dbReference type="AlphaFoldDB" id="A0A388JXW7"/>
<dbReference type="STRING" id="69332.A0A388JXW7"/>
<organism evidence="4 5">
    <name type="scientific">Chara braunii</name>
    <name type="common">Braun's stonewort</name>
    <dbReference type="NCBI Taxonomy" id="69332"/>
    <lineage>
        <taxon>Eukaryota</taxon>
        <taxon>Viridiplantae</taxon>
        <taxon>Streptophyta</taxon>
        <taxon>Charophyceae</taxon>
        <taxon>Charales</taxon>
        <taxon>Characeae</taxon>
        <taxon>Chara</taxon>
    </lineage>
</organism>
<dbReference type="GO" id="GO:0003676">
    <property type="term" value="F:nucleic acid binding"/>
    <property type="evidence" value="ECO:0007669"/>
    <property type="project" value="InterPro"/>
</dbReference>
<keyword evidence="1" id="KW-0862">Zinc</keyword>
<dbReference type="InterPro" id="IPR036875">
    <property type="entry name" value="Znf_CCHC_sf"/>
</dbReference>
<proteinExistence type="predicted"/>
<keyword evidence="1" id="KW-0863">Zinc-finger</keyword>
<dbReference type="Proteomes" id="UP000265515">
    <property type="component" value="Unassembled WGS sequence"/>
</dbReference>
<gene>
    <name evidence="4" type="ORF">CBR_g31261</name>
</gene>
<name>A0A388JXW7_CHABU</name>
<accession>A0A388JXW7</accession>
<evidence type="ECO:0000259" key="3">
    <source>
        <dbReference type="PROSITE" id="PS50158"/>
    </source>
</evidence>
<dbReference type="GO" id="GO:0008270">
    <property type="term" value="F:zinc ion binding"/>
    <property type="evidence" value="ECO:0007669"/>
    <property type="project" value="UniProtKB-KW"/>
</dbReference>
<reference evidence="4 5" key="1">
    <citation type="journal article" date="2018" name="Cell">
        <title>The Chara Genome: Secondary Complexity and Implications for Plant Terrestrialization.</title>
        <authorList>
            <person name="Nishiyama T."/>
            <person name="Sakayama H."/>
            <person name="Vries J.D."/>
            <person name="Buschmann H."/>
            <person name="Saint-Marcoux D."/>
            <person name="Ullrich K.K."/>
            <person name="Haas F.B."/>
            <person name="Vanderstraeten L."/>
            <person name="Becker D."/>
            <person name="Lang D."/>
            <person name="Vosolsobe S."/>
            <person name="Rombauts S."/>
            <person name="Wilhelmsson P.K.I."/>
            <person name="Janitza P."/>
            <person name="Kern R."/>
            <person name="Heyl A."/>
            <person name="Rumpler F."/>
            <person name="Villalobos L.I.A.C."/>
            <person name="Clay J.M."/>
            <person name="Skokan R."/>
            <person name="Toyoda A."/>
            <person name="Suzuki Y."/>
            <person name="Kagoshima H."/>
            <person name="Schijlen E."/>
            <person name="Tajeshwar N."/>
            <person name="Catarino B."/>
            <person name="Hetherington A.J."/>
            <person name="Saltykova A."/>
            <person name="Bonnot C."/>
            <person name="Breuninger H."/>
            <person name="Symeonidi A."/>
            <person name="Radhakrishnan G.V."/>
            <person name="Van Nieuwerburgh F."/>
            <person name="Deforce D."/>
            <person name="Chang C."/>
            <person name="Karol K.G."/>
            <person name="Hedrich R."/>
            <person name="Ulvskov P."/>
            <person name="Glockner G."/>
            <person name="Delwiche C.F."/>
            <person name="Petrasek J."/>
            <person name="Van de Peer Y."/>
            <person name="Friml J."/>
            <person name="Beilby M."/>
            <person name="Dolan L."/>
            <person name="Kohara Y."/>
            <person name="Sugano S."/>
            <person name="Fujiyama A."/>
            <person name="Delaux P.-M."/>
            <person name="Quint M."/>
            <person name="TheiBen G."/>
            <person name="Hagemann M."/>
            <person name="Harholt J."/>
            <person name="Dunand C."/>
            <person name="Zachgo S."/>
            <person name="Langdale J."/>
            <person name="Maumus F."/>
            <person name="Straeten D.V.D."/>
            <person name="Gould S.B."/>
            <person name="Rensing S.A."/>
        </authorList>
    </citation>
    <scope>NUCLEOTIDE SEQUENCE [LARGE SCALE GENOMIC DNA]</scope>
    <source>
        <strain evidence="4 5">S276</strain>
    </source>
</reference>
<feature type="compositionally biased region" description="Basic and acidic residues" evidence="2">
    <location>
        <begin position="92"/>
        <end position="116"/>
    </location>
</feature>
<keyword evidence="1" id="KW-0479">Metal-binding</keyword>
<evidence type="ECO:0000256" key="1">
    <source>
        <dbReference type="PROSITE-ProRule" id="PRU00047"/>
    </source>
</evidence>
<dbReference type="EMBL" id="BFEA01000030">
    <property type="protein sequence ID" value="GBG62625.1"/>
    <property type="molecule type" value="Genomic_DNA"/>
</dbReference>
<dbReference type="InterPro" id="IPR001878">
    <property type="entry name" value="Znf_CCHC"/>
</dbReference>
<dbReference type="SUPFAM" id="SSF57756">
    <property type="entry name" value="Retrovirus zinc finger-like domains"/>
    <property type="match status" value="1"/>
</dbReference>
<evidence type="ECO:0000313" key="5">
    <source>
        <dbReference type="Proteomes" id="UP000265515"/>
    </source>
</evidence>
<dbReference type="PROSITE" id="PS50158">
    <property type="entry name" value="ZF_CCHC"/>
    <property type="match status" value="1"/>
</dbReference>
<feature type="region of interest" description="Disordered" evidence="2">
    <location>
        <begin position="86"/>
        <end position="116"/>
    </location>
</feature>
<feature type="domain" description="CCHC-type" evidence="3">
    <location>
        <begin position="48"/>
        <end position="61"/>
    </location>
</feature>
<comment type="caution">
    <text evidence="4">The sequence shown here is derived from an EMBL/GenBank/DDBJ whole genome shotgun (WGS) entry which is preliminary data.</text>
</comment>
<sequence length="473" mass="53643">MYLTNGPAGGNGNGYGGGNYNGGMGNLTPQGGQGGAGGALPGTSNSGCYNCGKLRHYARDCWTSRGHFNQQNQNTIDPELEEIKEHHRQLRRERQELEEKRKAEEEKKAREEDELRQNQDFARKMEELKLQLLMDLNEEWKKKNQEAELALKNATVKTRRLFAEKKTKLSLRMKIDKAIRCKAGVGVRKRINVKLRFDSCIKKSSIRKMAEDVIEARVTDRAVAKFLRTRIRIIWTRNRTVGEVLHNQKRFASDNVQVCRCRDLNLPRCDGHVVTRLSELPHAPSFVKNSKNITRPAARRAEPHALMRAVQEATRFLGGTTPVLTVPEDAYDGRRHQSTAWTTDEVKTWASQFEDLVMTPIDRNQGDTTLICPVIYRHAFGKVFLWNTNYEAVGTGEDEPANMAKSKKDFIDIGLRKLGPWRPGGRMGTAYVIPKHKDLGRWRPIAPSPSDPAAVAQRRVARALHYLLIRLSA</sequence>
<evidence type="ECO:0000256" key="2">
    <source>
        <dbReference type="SAM" id="MobiDB-lite"/>
    </source>
</evidence>
<dbReference type="Gene3D" id="4.10.60.10">
    <property type="entry name" value="Zinc finger, CCHC-type"/>
    <property type="match status" value="1"/>
</dbReference>
<protein>
    <recommendedName>
        <fullName evidence="3">CCHC-type domain-containing protein</fullName>
    </recommendedName>
</protein>
<keyword evidence="5" id="KW-1185">Reference proteome</keyword>
<dbReference type="SMART" id="SM00343">
    <property type="entry name" value="ZnF_C2HC"/>
    <property type="match status" value="1"/>
</dbReference>
<dbReference type="Gramene" id="GBG62625">
    <property type="protein sequence ID" value="GBG62625"/>
    <property type="gene ID" value="CBR_g31261"/>
</dbReference>